<dbReference type="RefSeq" id="YP_009604306.1">
    <property type="nucleotide sequence ID" value="NC_041964.1"/>
</dbReference>
<accession>A0A0S3UG21</accession>
<evidence type="ECO:0000313" key="1">
    <source>
        <dbReference type="EMBL" id="BAU16334.1"/>
    </source>
</evidence>
<dbReference type="KEGG" id="vg:40080200"/>
<protein>
    <recommendedName>
        <fullName evidence="3">Tail fiber protein</fullName>
    </recommendedName>
</protein>
<dbReference type="EMBL" id="LC102729">
    <property type="protein sequence ID" value="BAU16334.1"/>
    <property type="molecule type" value="Genomic_DNA"/>
</dbReference>
<evidence type="ECO:0000313" key="2">
    <source>
        <dbReference type="Proteomes" id="UP000221614"/>
    </source>
</evidence>
<dbReference type="Proteomes" id="UP000221614">
    <property type="component" value="Segment"/>
</dbReference>
<reference evidence="1" key="1">
    <citation type="journal article" date="2016" name="Genome Announc.">
        <title>Complete Genome Sequences of Broad-Host-Range Pseudomonas aeruginosa Bacteriophages phiR18 and phiS12-1.</title>
        <authorList>
            <person name="Furusawa T."/>
            <person name="Iwano H."/>
            <person name="Higuchi H."/>
            <person name="Usui M."/>
            <person name="Maruyama F."/>
            <person name="Nakagawa I."/>
            <person name="Yokota H."/>
            <person name="Tamura Y."/>
        </authorList>
    </citation>
    <scope>NUCLEOTIDE SEQUENCE [LARGE SCALE GENOMIC DNA]</scope>
</reference>
<evidence type="ECO:0008006" key="3">
    <source>
        <dbReference type="Google" id="ProtNLM"/>
    </source>
</evidence>
<sequence length="318" mass="32998">MADAIPLKVIDNGGGNGNLSQFATSDTVPITNGGTGAATASDAFAALATARVNNFAGLPGGADTLPYQNGANTWSQTPFTSIGRAMIAASTQANALNYIGGVPKSLTFNRAVSDPNTVPDECGFYGIGTSPWANLPPGIDSLNPVGSMLYHHPYDASTAVQLFIPRTSNIMYFRRKASGAWQAWVRILSDAQLIGTVAQSGGSPIGSIFERGSNANGEYVRFADGTQICWRQYTSALDVINQSGGLFITPGGTTLAFPASFVSTPLVSDATVRSAGFGGRGWGAIYSASASSCAWYGFTTTSALAALLPGYIATGRWF</sequence>
<proteinExistence type="predicted"/>
<name>A0A0S3UG21_9CAUD</name>
<dbReference type="GeneID" id="40080200"/>
<keyword evidence="2" id="KW-1185">Reference proteome</keyword>
<dbReference type="CDD" id="cd19958">
    <property type="entry name" value="pyocin_knob"/>
    <property type="match status" value="1"/>
</dbReference>
<organism evidence="1 2">
    <name type="scientific">Pseudomonas phage phiR18</name>
    <dbReference type="NCBI Taxonomy" id="1752027"/>
    <lineage>
        <taxon>Viruses</taxon>
        <taxon>Duplodnaviria</taxon>
        <taxon>Heunggongvirae</taxon>
        <taxon>Uroviricota</taxon>
        <taxon>Caudoviricetes</taxon>
        <taxon>Kochitakasuvirus</taxon>
        <taxon>Kochitakasuvirus R18</taxon>
    </lineage>
</organism>